<dbReference type="GO" id="GO:0030003">
    <property type="term" value="P:intracellular monoatomic cation homeostasis"/>
    <property type="evidence" value="ECO:0007669"/>
    <property type="project" value="TreeGrafter"/>
</dbReference>
<dbReference type="PANTHER" id="PTHR12191">
    <property type="entry name" value="SOLUTE CARRIER FAMILY 39"/>
    <property type="match status" value="1"/>
</dbReference>
<keyword evidence="2" id="KW-1185">Reference proteome</keyword>
<evidence type="ECO:0000313" key="2">
    <source>
        <dbReference type="Proteomes" id="UP000529852"/>
    </source>
</evidence>
<feature type="non-terminal residue" evidence="1">
    <location>
        <position position="1"/>
    </location>
</feature>
<reference evidence="1 2" key="1">
    <citation type="submission" date="2019-09" db="EMBL/GenBank/DDBJ databases">
        <title>Bird 10,000 Genomes (B10K) Project - Family phase.</title>
        <authorList>
            <person name="Zhang G."/>
        </authorList>
    </citation>
    <scope>NUCLEOTIDE SEQUENCE [LARGE SCALE GENOMIC DNA]</scope>
    <source>
        <strain evidence="1">B10K-DU-003-06</strain>
    </source>
</reference>
<sequence>PHGNPHGHSHGPTLPLSPRATDIVWMVVLGDGIHNLTDGLAIAIQADGVVPVLGVGAGAAIGEGPARRRLGRDAAVLEEVEAERADGVLRWERLHGGEDKCQAVGNVLVGSACQGWGGAQGVAACADPSTLCQLPEALRGAEGPGEGTWRRFLLQNTGFLLGSGIMLGIALAEGHLRAWLQ</sequence>
<accession>A0A7K5BKF1</accession>
<comment type="caution">
    <text evidence="1">The sequence shown here is derived from an EMBL/GenBank/DDBJ whole genome shotgun (WGS) entry which is preliminary data.</text>
</comment>
<dbReference type="EMBL" id="VYZD01003321">
    <property type="protein sequence ID" value="NWR95638.1"/>
    <property type="molecule type" value="Genomic_DNA"/>
</dbReference>
<dbReference type="AlphaFoldDB" id="A0A7K5BKF1"/>
<proteinExistence type="predicted"/>
<evidence type="ECO:0000313" key="1">
    <source>
        <dbReference type="EMBL" id="NWR95638.1"/>
    </source>
</evidence>
<dbReference type="GO" id="GO:0005385">
    <property type="term" value="F:zinc ion transmembrane transporter activity"/>
    <property type="evidence" value="ECO:0007669"/>
    <property type="project" value="TreeGrafter"/>
</dbReference>
<dbReference type="GO" id="GO:0071578">
    <property type="term" value="P:zinc ion import across plasma membrane"/>
    <property type="evidence" value="ECO:0007669"/>
    <property type="project" value="TreeGrafter"/>
</dbReference>
<dbReference type="Proteomes" id="UP000529852">
    <property type="component" value="Unassembled WGS sequence"/>
</dbReference>
<dbReference type="InterPro" id="IPR050799">
    <property type="entry name" value="ZIP_Transporter"/>
</dbReference>
<gene>
    <name evidence="1" type="primary">Slc39a6_1</name>
    <name evidence="1" type="ORF">FURFIG_R01487</name>
</gene>
<feature type="non-terminal residue" evidence="1">
    <location>
        <position position="181"/>
    </location>
</feature>
<organism evidence="1 2">
    <name type="scientific">Furnarius figulus</name>
    <dbReference type="NCBI Taxonomy" id="463165"/>
    <lineage>
        <taxon>Eukaryota</taxon>
        <taxon>Metazoa</taxon>
        <taxon>Chordata</taxon>
        <taxon>Craniata</taxon>
        <taxon>Vertebrata</taxon>
        <taxon>Euteleostomi</taxon>
        <taxon>Archelosauria</taxon>
        <taxon>Archosauria</taxon>
        <taxon>Dinosauria</taxon>
        <taxon>Saurischia</taxon>
        <taxon>Theropoda</taxon>
        <taxon>Coelurosauria</taxon>
        <taxon>Aves</taxon>
        <taxon>Neognathae</taxon>
        <taxon>Neoaves</taxon>
        <taxon>Telluraves</taxon>
        <taxon>Australaves</taxon>
        <taxon>Passeriformes</taxon>
        <taxon>Furnariidae</taxon>
        <taxon>Furnarius</taxon>
    </lineage>
</organism>
<dbReference type="GO" id="GO:0005886">
    <property type="term" value="C:plasma membrane"/>
    <property type="evidence" value="ECO:0007669"/>
    <property type="project" value="TreeGrafter"/>
</dbReference>
<protein>
    <submittedName>
        <fullName evidence="1">S39A6 protein</fullName>
    </submittedName>
</protein>
<dbReference type="GO" id="GO:0140410">
    <property type="term" value="F:monoatomic cation:bicarbonate symporter activity"/>
    <property type="evidence" value="ECO:0007669"/>
    <property type="project" value="TreeGrafter"/>
</dbReference>
<name>A0A7K5BKF1_9FURN</name>
<dbReference type="PANTHER" id="PTHR12191:SF17">
    <property type="entry name" value="ZINC TRANSPORTER ZIP5"/>
    <property type="match status" value="1"/>
</dbReference>